<evidence type="ECO:0000256" key="1">
    <source>
        <dbReference type="SAM" id="Coils"/>
    </source>
</evidence>
<name>A0A6J7WYU7_9CAUD</name>
<organism evidence="3">
    <name type="scientific">uncultured Caudovirales phage</name>
    <dbReference type="NCBI Taxonomy" id="2100421"/>
    <lineage>
        <taxon>Viruses</taxon>
        <taxon>Duplodnaviria</taxon>
        <taxon>Heunggongvirae</taxon>
        <taxon>Uroviricota</taxon>
        <taxon>Caudoviricetes</taxon>
        <taxon>Peduoviridae</taxon>
        <taxon>Maltschvirus</taxon>
        <taxon>Maltschvirus maltsch</taxon>
    </lineage>
</organism>
<feature type="compositionally biased region" description="Basic and acidic residues" evidence="2">
    <location>
        <begin position="61"/>
        <end position="71"/>
    </location>
</feature>
<evidence type="ECO:0000256" key="2">
    <source>
        <dbReference type="SAM" id="MobiDB-lite"/>
    </source>
</evidence>
<proteinExistence type="predicted"/>
<feature type="region of interest" description="Disordered" evidence="2">
    <location>
        <begin position="203"/>
        <end position="241"/>
    </location>
</feature>
<protein>
    <recommendedName>
        <fullName evidence="4">Scaffolding protein</fullName>
    </recommendedName>
</protein>
<keyword evidence="1" id="KW-0175">Coiled coil</keyword>
<gene>
    <name evidence="3" type="ORF">UFOVP372_44</name>
</gene>
<feature type="coiled-coil region" evidence="1">
    <location>
        <begin position="101"/>
        <end position="130"/>
    </location>
</feature>
<feature type="compositionally biased region" description="Polar residues" evidence="2">
    <location>
        <begin position="221"/>
        <end position="230"/>
    </location>
</feature>
<evidence type="ECO:0008006" key="4">
    <source>
        <dbReference type="Google" id="ProtNLM"/>
    </source>
</evidence>
<feature type="region of interest" description="Disordered" evidence="2">
    <location>
        <begin position="61"/>
        <end position="94"/>
    </location>
</feature>
<reference evidence="3" key="1">
    <citation type="submission" date="2020-05" db="EMBL/GenBank/DDBJ databases">
        <authorList>
            <person name="Chiriac C."/>
            <person name="Salcher M."/>
            <person name="Ghai R."/>
            <person name="Kavagutti S V."/>
        </authorList>
    </citation>
    <scope>NUCLEOTIDE SEQUENCE</scope>
</reference>
<feature type="region of interest" description="Disordered" evidence="2">
    <location>
        <begin position="1"/>
        <end position="46"/>
    </location>
</feature>
<evidence type="ECO:0000313" key="3">
    <source>
        <dbReference type="EMBL" id="CAB5222967.1"/>
    </source>
</evidence>
<accession>A0A6J7WYU7</accession>
<sequence>MTDEVQALAEVDSAQAPEVTATTDNAQNAPVVAENQDGSTQEEKKYSQAEIDAMIGKRLAREQRKWEREQQAKQAPVPAMPTDIPTADQFDSPQAYGNFIRDEAEKLVQHREIQKQRAEIEETFAEREEEARSKYDDFDQVAYNPNLRVTDAMAETIKASDLGPDLAYWLGSNPKEADRISRLSPLLQAREIGKVEAKLTAEPFQKKTSSAPDPIRPVTARATNPGVTDTTDPRSTKTLNVSDWIAAERQRQIDKARATRNR</sequence>
<dbReference type="EMBL" id="LR798302">
    <property type="protein sequence ID" value="CAB5222967.1"/>
    <property type="molecule type" value="Genomic_DNA"/>
</dbReference>